<dbReference type="GO" id="GO:0006508">
    <property type="term" value="P:proteolysis"/>
    <property type="evidence" value="ECO:0007669"/>
    <property type="project" value="UniProtKB-KW"/>
</dbReference>
<dbReference type="Pfam" id="PF00905">
    <property type="entry name" value="Transpeptidase"/>
    <property type="match status" value="1"/>
</dbReference>
<evidence type="ECO:0000313" key="30">
    <source>
        <dbReference type="Proteomes" id="UP000595897"/>
    </source>
</evidence>
<evidence type="ECO:0000256" key="15">
    <source>
        <dbReference type="ARBA" id="ARBA00022968"/>
    </source>
</evidence>
<evidence type="ECO:0000256" key="10">
    <source>
        <dbReference type="ARBA" id="ARBA00022676"/>
    </source>
</evidence>
<dbReference type="Gene3D" id="1.10.3810.10">
    <property type="entry name" value="Biosynthetic peptidoglycan transglycosylase-like"/>
    <property type="match status" value="1"/>
</dbReference>
<dbReference type="GO" id="GO:0008360">
    <property type="term" value="P:regulation of cell shape"/>
    <property type="evidence" value="ECO:0007669"/>
    <property type="project" value="UniProtKB-KW"/>
</dbReference>
<dbReference type="KEGG" id="ahb:bsdtb5_13330"/>
<dbReference type="EC" id="3.4.16.4" evidence="6"/>
<keyword evidence="12" id="KW-0812">Transmembrane</keyword>
<dbReference type="InterPro" id="IPR001460">
    <property type="entry name" value="PCN-bd_Tpept"/>
</dbReference>
<evidence type="ECO:0000256" key="13">
    <source>
        <dbReference type="ARBA" id="ARBA00022801"/>
    </source>
</evidence>
<evidence type="ECO:0000256" key="14">
    <source>
        <dbReference type="ARBA" id="ARBA00022960"/>
    </source>
</evidence>
<feature type="domain" description="Glycosyl transferase family 51" evidence="28">
    <location>
        <begin position="84"/>
        <end position="264"/>
    </location>
</feature>
<evidence type="ECO:0000256" key="4">
    <source>
        <dbReference type="ARBA" id="ARBA00007090"/>
    </source>
</evidence>
<evidence type="ECO:0000256" key="19">
    <source>
        <dbReference type="ARBA" id="ARBA00023251"/>
    </source>
</evidence>
<evidence type="ECO:0000256" key="24">
    <source>
        <dbReference type="ARBA" id="ARBA00049902"/>
    </source>
</evidence>
<comment type="pathway">
    <text evidence="3">Cell wall biogenesis; peptidoglycan biosynthesis.</text>
</comment>
<evidence type="ECO:0000256" key="11">
    <source>
        <dbReference type="ARBA" id="ARBA00022679"/>
    </source>
</evidence>
<dbReference type="SUPFAM" id="SSF56601">
    <property type="entry name" value="beta-lactamase/transpeptidase-like"/>
    <property type="match status" value="1"/>
</dbReference>
<feature type="domain" description="Penicillin-binding protein transpeptidase" evidence="27">
    <location>
        <begin position="442"/>
        <end position="700"/>
    </location>
</feature>
<evidence type="ECO:0000259" key="27">
    <source>
        <dbReference type="Pfam" id="PF00905"/>
    </source>
</evidence>
<dbReference type="GO" id="GO:0071555">
    <property type="term" value="P:cell wall organization"/>
    <property type="evidence" value="ECO:0007669"/>
    <property type="project" value="UniProtKB-KW"/>
</dbReference>
<evidence type="ECO:0000256" key="25">
    <source>
        <dbReference type="ARBA" id="ARBA00060592"/>
    </source>
</evidence>
<dbReference type="UniPathway" id="UPA00219"/>
<evidence type="ECO:0000256" key="23">
    <source>
        <dbReference type="ARBA" id="ARBA00044770"/>
    </source>
</evidence>
<keyword evidence="13" id="KW-0378">Hydrolase</keyword>
<comment type="similarity">
    <text evidence="5">In the N-terminal section; belongs to the glycosyltransferase 51 family.</text>
</comment>
<keyword evidence="15" id="KW-0735">Signal-anchor</keyword>
<dbReference type="Gene3D" id="3.40.710.10">
    <property type="entry name" value="DD-peptidase/beta-lactamase superfamily"/>
    <property type="match status" value="2"/>
</dbReference>
<evidence type="ECO:0000256" key="7">
    <source>
        <dbReference type="ARBA" id="ARBA00018638"/>
    </source>
</evidence>
<evidence type="ECO:0000256" key="8">
    <source>
        <dbReference type="ARBA" id="ARBA00022645"/>
    </source>
</evidence>
<keyword evidence="9" id="KW-0645">Protease</keyword>
<dbReference type="NCBIfam" id="TIGR02074">
    <property type="entry name" value="PBP_1a_fam"/>
    <property type="match status" value="1"/>
</dbReference>
<proteinExistence type="inferred from homology"/>
<evidence type="ECO:0000313" key="29">
    <source>
        <dbReference type="EMBL" id="BCN30038.1"/>
    </source>
</evidence>
<dbReference type="GO" id="GO:0046677">
    <property type="term" value="P:response to antibiotic"/>
    <property type="evidence" value="ECO:0007669"/>
    <property type="project" value="UniProtKB-KW"/>
</dbReference>
<keyword evidence="17" id="KW-1133">Transmembrane helix</keyword>
<gene>
    <name evidence="29" type="primary">mrcA</name>
    <name evidence="29" type="ORF">bsdtb5_13330</name>
</gene>
<evidence type="ECO:0000256" key="1">
    <source>
        <dbReference type="ARBA" id="ARBA00002624"/>
    </source>
</evidence>
<comment type="pathway">
    <text evidence="25">Glycan biosynthesis.</text>
</comment>
<comment type="similarity">
    <text evidence="4">In the C-terminal section; belongs to the transpeptidase family.</text>
</comment>
<keyword evidence="16" id="KW-0573">Peptidoglycan synthesis</keyword>
<evidence type="ECO:0000256" key="20">
    <source>
        <dbReference type="ARBA" id="ARBA00023268"/>
    </source>
</evidence>
<keyword evidence="10" id="KW-0328">Glycosyltransferase</keyword>
<evidence type="ECO:0000256" key="17">
    <source>
        <dbReference type="ARBA" id="ARBA00022989"/>
    </source>
</evidence>
<evidence type="ECO:0000256" key="22">
    <source>
        <dbReference type="ARBA" id="ARBA00034000"/>
    </source>
</evidence>
<dbReference type="InterPro" id="IPR012338">
    <property type="entry name" value="Beta-lactam/transpept-like"/>
</dbReference>
<protein>
    <recommendedName>
        <fullName evidence="7">Penicillin-binding protein 1A</fullName>
        <ecNumber evidence="23">2.4.99.28</ecNumber>
        <ecNumber evidence="6">3.4.16.4</ecNumber>
    </recommendedName>
</protein>
<keyword evidence="19" id="KW-0046">Antibiotic resistance</keyword>
<dbReference type="Proteomes" id="UP000595897">
    <property type="component" value="Chromosome"/>
</dbReference>
<dbReference type="GO" id="GO:0009252">
    <property type="term" value="P:peptidoglycan biosynthetic process"/>
    <property type="evidence" value="ECO:0007669"/>
    <property type="project" value="UniProtKB-UniPathway"/>
</dbReference>
<dbReference type="InterPro" id="IPR001264">
    <property type="entry name" value="Glyco_trans_51"/>
</dbReference>
<reference evidence="29 30" key="1">
    <citation type="submission" date="2020-11" db="EMBL/GenBank/DDBJ databases">
        <title>Draft genome sequencing of a Lachnospiraceae strain isolated from anoxic soil subjected to BSD treatment.</title>
        <authorList>
            <person name="Uek A."/>
            <person name="Tonouchi A."/>
        </authorList>
    </citation>
    <scope>NUCLEOTIDE SEQUENCE [LARGE SCALE GENOMIC DNA]</scope>
    <source>
        <strain evidence="29 30">TB5</strain>
    </source>
</reference>
<dbReference type="FunFam" id="1.10.3810.10:FF:000001">
    <property type="entry name" value="Penicillin-binding protein 1A"/>
    <property type="match status" value="1"/>
</dbReference>
<evidence type="ECO:0000256" key="2">
    <source>
        <dbReference type="ARBA" id="ARBA00004401"/>
    </source>
</evidence>
<evidence type="ECO:0000256" key="18">
    <source>
        <dbReference type="ARBA" id="ARBA00023136"/>
    </source>
</evidence>
<evidence type="ECO:0000256" key="12">
    <source>
        <dbReference type="ARBA" id="ARBA00022692"/>
    </source>
</evidence>
<feature type="compositionally biased region" description="Polar residues" evidence="26">
    <location>
        <begin position="839"/>
        <end position="849"/>
    </location>
</feature>
<dbReference type="InterPro" id="IPR023346">
    <property type="entry name" value="Lysozyme-like_dom_sf"/>
</dbReference>
<comment type="catalytic activity">
    <reaction evidence="24">
        <text>[GlcNAc-(1-&gt;4)-Mur2Ac(oyl-L-Ala-gamma-D-Glu-L-Lys-D-Ala-D-Ala)](n)-di-trans,octa-cis-undecaprenyl diphosphate + beta-D-GlcNAc-(1-&gt;4)-Mur2Ac(oyl-L-Ala-gamma-D-Glu-L-Lys-D-Ala-D-Ala)-di-trans,octa-cis-undecaprenyl diphosphate = [GlcNAc-(1-&gt;4)-Mur2Ac(oyl-L-Ala-gamma-D-Glu-L-Lys-D-Ala-D-Ala)](n+1)-di-trans,octa-cis-undecaprenyl diphosphate + di-trans,octa-cis-undecaprenyl diphosphate + H(+)</text>
        <dbReference type="Rhea" id="RHEA:23708"/>
        <dbReference type="Rhea" id="RHEA-COMP:9602"/>
        <dbReference type="Rhea" id="RHEA-COMP:9603"/>
        <dbReference type="ChEBI" id="CHEBI:15378"/>
        <dbReference type="ChEBI" id="CHEBI:58405"/>
        <dbReference type="ChEBI" id="CHEBI:60033"/>
        <dbReference type="ChEBI" id="CHEBI:78435"/>
        <dbReference type="EC" id="2.4.99.28"/>
    </reaction>
</comment>
<evidence type="ECO:0000256" key="26">
    <source>
        <dbReference type="SAM" id="MobiDB-lite"/>
    </source>
</evidence>
<keyword evidence="11" id="KW-0808">Transferase</keyword>
<name>A0A7R7IDI2_9FIRM</name>
<evidence type="ECO:0000256" key="6">
    <source>
        <dbReference type="ARBA" id="ARBA00012448"/>
    </source>
</evidence>
<feature type="compositionally biased region" description="Low complexity" evidence="26">
    <location>
        <begin position="855"/>
        <end position="902"/>
    </location>
</feature>
<dbReference type="GO" id="GO:0009002">
    <property type="term" value="F:serine-type D-Ala-D-Ala carboxypeptidase activity"/>
    <property type="evidence" value="ECO:0007669"/>
    <property type="project" value="UniProtKB-EC"/>
</dbReference>
<dbReference type="EC" id="2.4.99.28" evidence="23"/>
<comment type="subcellular location">
    <subcellularLocation>
        <location evidence="2">Cell membrane</location>
        <topology evidence="2">Single-pass type II membrane protein</topology>
    </subcellularLocation>
</comment>
<organism evidence="29 30">
    <name type="scientific">Anaeromicropila herbilytica</name>
    <dbReference type="NCBI Taxonomy" id="2785025"/>
    <lineage>
        <taxon>Bacteria</taxon>
        <taxon>Bacillati</taxon>
        <taxon>Bacillota</taxon>
        <taxon>Clostridia</taxon>
        <taxon>Lachnospirales</taxon>
        <taxon>Lachnospiraceae</taxon>
        <taxon>Anaeromicropila</taxon>
    </lineage>
</organism>
<evidence type="ECO:0000256" key="9">
    <source>
        <dbReference type="ARBA" id="ARBA00022670"/>
    </source>
</evidence>
<evidence type="ECO:0000256" key="21">
    <source>
        <dbReference type="ARBA" id="ARBA00023316"/>
    </source>
</evidence>
<dbReference type="SUPFAM" id="SSF53955">
    <property type="entry name" value="Lysozyme-like"/>
    <property type="match status" value="1"/>
</dbReference>
<dbReference type="RefSeq" id="WP_271715288.1">
    <property type="nucleotide sequence ID" value="NZ_AP024169.1"/>
</dbReference>
<dbReference type="AlphaFoldDB" id="A0A7R7IDI2"/>
<keyword evidence="30" id="KW-1185">Reference proteome</keyword>
<dbReference type="Pfam" id="PF00912">
    <property type="entry name" value="Transgly"/>
    <property type="match status" value="1"/>
</dbReference>
<comment type="catalytic activity">
    <reaction evidence="22">
        <text>Preferential cleavage: (Ac)2-L-Lys-D-Ala-|-D-Ala. Also transpeptidation of peptidyl-alanyl moieties that are N-acyl substituents of D-alanine.</text>
        <dbReference type="EC" id="3.4.16.4"/>
    </reaction>
</comment>
<dbReference type="GO" id="GO:0008955">
    <property type="term" value="F:peptidoglycan glycosyltransferase activity"/>
    <property type="evidence" value="ECO:0007669"/>
    <property type="project" value="UniProtKB-EC"/>
</dbReference>
<keyword evidence="18" id="KW-0472">Membrane</keyword>
<comment type="function">
    <text evidence="1">Cell wall formation. Synthesis of cross-linked peptidoglycan from the lipid intermediates. The enzyme has a penicillin-insensitive transglycosylase N-terminal domain (formation of linear glycan strands) and a penicillin-sensitive transpeptidase C-terminal domain (cross-linking of the peptide subunits).</text>
</comment>
<dbReference type="GO" id="GO:0005886">
    <property type="term" value="C:plasma membrane"/>
    <property type="evidence" value="ECO:0007669"/>
    <property type="project" value="UniProtKB-SubCell"/>
</dbReference>
<dbReference type="PANTHER" id="PTHR32282">
    <property type="entry name" value="BINDING PROTEIN TRANSPEPTIDASE, PUTATIVE-RELATED"/>
    <property type="match status" value="1"/>
</dbReference>
<keyword evidence="14" id="KW-0133">Cell shape</keyword>
<accession>A0A7R7IDI2</accession>
<sequence>MNFSKKEAANKQRRLKSASAKLKTKALISLFRIFLVSIVLLAFVGVASGYGVIKGLIDDAPNIDAIDVAPTGFSTTIYDQDGNELIKLAGSQANRIYADIDKIPKNLQNAFIAIEDERFYKHNGIDVRGIFRAFFVGISSGDFSEGASTLTQQLLKNQVFEGGNETGFISRFERKVQEQYLAVQLENKLTKKQILEYYLNTINLGQNTLGVQAASLRYFNKDVSDITLSEAAVIAGITQSPVYLNPITHPKANAKRRSEILNNMLEQKLISQANYDKAVQDDEVYDRIQTVNKEQSDSSVYSYFVDELINQVINDLQTKKGYSYTQATNALYRGGLSIYTTQDSAIQKICDSVFQDPSYFPSNSKWELSYRLSILKKNGKTVNYSEGHVRNYFSQKHQTMPELFSQKGDVKPYIQEFKSSVVEDGDEITGEKVTMTIEPQASFVVMDQATGQVKAIIGGRGQKEGNLTLNRASTTTRQPGSTFKILSTYLPALDTGGMTLASVFDDSPFKYPNGRPVNNWNHSYNGLTTLRQAIYNSMNIVTVKTLEKVTPQVGFEYLSKLGFSTLVENEVDDNGKVFSDIGLPMALGGLTKGVTNLELTGAFASIANDGIYTTPTFYTKILDHNNKVLINNKPKTRQVMKESTSWLLTNAMEDVVKKGTGTRVRFQNISMPIAGKTGTTSDENDLWFSGFTPYYTATIWTGYDNNGSLTDTTYHKVIWRTIMEKVNAKLQTKSFKMPDSIVSAKICTKSGKLAIDGVCNEAQGGSTVRTEYFAKGTVPTEKCDVHIKLSICKESGKIANEYCPKSSVSDKVYLIKEKESGHTADTPYILPENLQDSTCNVHNSKNRGSSGEFITPPSKASPSPTPSTTPKEPTVPIVTTPPVVIPTPTQTPENEPTMGSDN</sequence>
<dbReference type="EMBL" id="AP024169">
    <property type="protein sequence ID" value="BCN30038.1"/>
    <property type="molecule type" value="Genomic_DNA"/>
</dbReference>
<dbReference type="PANTHER" id="PTHR32282:SF33">
    <property type="entry name" value="PEPTIDOGLYCAN GLYCOSYLTRANSFERASE"/>
    <property type="match status" value="1"/>
</dbReference>
<keyword evidence="20" id="KW-0511">Multifunctional enzyme</keyword>
<dbReference type="InterPro" id="IPR050396">
    <property type="entry name" value="Glycosyltr_51/Transpeptidase"/>
</dbReference>
<keyword evidence="21" id="KW-0961">Cell wall biogenesis/degradation</keyword>
<feature type="region of interest" description="Disordered" evidence="26">
    <location>
        <begin position="839"/>
        <end position="902"/>
    </location>
</feature>
<evidence type="ECO:0000259" key="28">
    <source>
        <dbReference type="Pfam" id="PF00912"/>
    </source>
</evidence>
<evidence type="ECO:0000256" key="3">
    <source>
        <dbReference type="ARBA" id="ARBA00004752"/>
    </source>
</evidence>
<evidence type="ECO:0000256" key="16">
    <source>
        <dbReference type="ARBA" id="ARBA00022984"/>
    </source>
</evidence>
<evidence type="ECO:0000256" key="5">
    <source>
        <dbReference type="ARBA" id="ARBA00007739"/>
    </source>
</evidence>
<dbReference type="GO" id="GO:0008658">
    <property type="term" value="F:penicillin binding"/>
    <property type="evidence" value="ECO:0007669"/>
    <property type="project" value="InterPro"/>
</dbReference>
<dbReference type="InterPro" id="IPR036950">
    <property type="entry name" value="PBP_transglycosylase"/>
</dbReference>
<keyword evidence="8" id="KW-0121">Carboxypeptidase</keyword>